<dbReference type="EMBL" id="CM047585">
    <property type="protein sequence ID" value="KAI9910490.1"/>
    <property type="molecule type" value="Genomic_DNA"/>
</dbReference>
<organism evidence="1 2">
    <name type="scientific">Peronosclerospora sorghi</name>
    <dbReference type="NCBI Taxonomy" id="230839"/>
    <lineage>
        <taxon>Eukaryota</taxon>
        <taxon>Sar</taxon>
        <taxon>Stramenopiles</taxon>
        <taxon>Oomycota</taxon>
        <taxon>Peronosporomycetes</taxon>
        <taxon>Peronosporales</taxon>
        <taxon>Peronosporaceae</taxon>
        <taxon>Peronosclerospora</taxon>
    </lineage>
</organism>
<keyword evidence="2" id="KW-1185">Reference proteome</keyword>
<protein>
    <submittedName>
        <fullName evidence="1">Uncharacterized protein</fullName>
    </submittedName>
</protein>
<evidence type="ECO:0000313" key="2">
    <source>
        <dbReference type="Proteomes" id="UP001163321"/>
    </source>
</evidence>
<reference evidence="1 2" key="1">
    <citation type="journal article" date="2022" name="bioRxiv">
        <title>The genome of the oomycete Peronosclerospora sorghi, a cosmopolitan pathogen of maize and sorghum, is inflated with dispersed pseudogenes.</title>
        <authorList>
            <person name="Fletcher K."/>
            <person name="Martin F."/>
            <person name="Isakeit T."/>
            <person name="Cavanaugh K."/>
            <person name="Magill C."/>
            <person name="Michelmore R."/>
        </authorList>
    </citation>
    <scope>NUCLEOTIDE SEQUENCE [LARGE SCALE GENOMIC DNA]</scope>
    <source>
        <strain evidence="1">P6</strain>
    </source>
</reference>
<dbReference type="Proteomes" id="UP001163321">
    <property type="component" value="Chromosome 6"/>
</dbReference>
<accession>A0ACC0VX41</accession>
<comment type="caution">
    <text evidence="1">The sequence shown here is derived from an EMBL/GenBank/DDBJ whole genome shotgun (WGS) entry which is preliminary data.</text>
</comment>
<name>A0ACC0VX41_9STRA</name>
<proteinExistence type="predicted"/>
<sequence>MYPRSQIYIFVQVLHADGGELPVSINAITLALIDGGIVLNDFVVASSAGYLQKAMLCDLTYAEEVACASASHRAKPAHAKAQSVPNGVKTTAGIIRKSYGGGY</sequence>
<gene>
    <name evidence="1" type="ORF">PsorP6_010006</name>
</gene>
<evidence type="ECO:0000313" key="1">
    <source>
        <dbReference type="EMBL" id="KAI9910490.1"/>
    </source>
</evidence>